<accession>A0A0A9ALM8</accession>
<dbReference type="EMBL" id="GBRH01247117">
    <property type="protein sequence ID" value="JAD50778.1"/>
    <property type="molecule type" value="Transcribed_RNA"/>
</dbReference>
<evidence type="ECO:0000313" key="1">
    <source>
        <dbReference type="EMBL" id="JAD50778.1"/>
    </source>
</evidence>
<dbReference type="AlphaFoldDB" id="A0A0A9ALM8"/>
<proteinExistence type="predicted"/>
<protein>
    <submittedName>
        <fullName evidence="1">Uncharacterized protein</fullName>
    </submittedName>
</protein>
<name>A0A0A9ALM8_ARUDO</name>
<reference evidence="1" key="2">
    <citation type="journal article" date="2015" name="Data Brief">
        <title>Shoot transcriptome of the giant reed, Arundo donax.</title>
        <authorList>
            <person name="Barrero R.A."/>
            <person name="Guerrero F.D."/>
            <person name="Moolhuijzen P."/>
            <person name="Goolsby J.A."/>
            <person name="Tidwell J."/>
            <person name="Bellgard S.E."/>
            <person name="Bellgard M.I."/>
        </authorList>
    </citation>
    <scope>NUCLEOTIDE SEQUENCE</scope>
    <source>
        <tissue evidence="1">Shoot tissue taken approximately 20 cm above the soil surface</tissue>
    </source>
</reference>
<organism evidence="1">
    <name type="scientific">Arundo donax</name>
    <name type="common">Giant reed</name>
    <name type="synonym">Donax arundinaceus</name>
    <dbReference type="NCBI Taxonomy" id="35708"/>
    <lineage>
        <taxon>Eukaryota</taxon>
        <taxon>Viridiplantae</taxon>
        <taxon>Streptophyta</taxon>
        <taxon>Embryophyta</taxon>
        <taxon>Tracheophyta</taxon>
        <taxon>Spermatophyta</taxon>
        <taxon>Magnoliopsida</taxon>
        <taxon>Liliopsida</taxon>
        <taxon>Poales</taxon>
        <taxon>Poaceae</taxon>
        <taxon>PACMAD clade</taxon>
        <taxon>Arundinoideae</taxon>
        <taxon>Arundineae</taxon>
        <taxon>Arundo</taxon>
    </lineage>
</organism>
<reference evidence="1" key="1">
    <citation type="submission" date="2014-09" db="EMBL/GenBank/DDBJ databases">
        <authorList>
            <person name="Magalhaes I.L.F."/>
            <person name="Oliveira U."/>
            <person name="Santos F.R."/>
            <person name="Vidigal T.H.D.A."/>
            <person name="Brescovit A.D."/>
            <person name="Santos A.J."/>
        </authorList>
    </citation>
    <scope>NUCLEOTIDE SEQUENCE</scope>
    <source>
        <tissue evidence="1">Shoot tissue taken approximately 20 cm above the soil surface</tissue>
    </source>
</reference>
<sequence>MIWFLIYVSPACYDSCQLSRTPGDYHAMLLKLIPWACLKGGSTYGLSRGTTSIMAAE</sequence>